<evidence type="ECO:0000313" key="2">
    <source>
        <dbReference type="EMBL" id="SDH76614.1"/>
    </source>
</evidence>
<evidence type="ECO:0000313" key="3">
    <source>
        <dbReference type="Proteomes" id="UP000243588"/>
    </source>
</evidence>
<sequence>MNKKSLIPILSLVILYSFYNLYFVENEISLLDYKFYLKDLNFYVYFLISLFFDLILIYSLVFRKNKKTTTI</sequence>
<evidence type="ECO:0000256" key="1">
    <source>
        <dbReference type="SAM" id="Phobius"/>
    </source>
</evidence>
<feature type="transmembrane region" description="Helical" evidence="1">
    <location>
        <begin position="5"/>
        <end position="22"/>
    </location>
</feature>
<organism evidence="2 3">
    <name type="scientific">Myroides phaeus</name>
    <dbReference type="NCBI Taxonomy" id="702745"/>
    <lineage>
        <taxon>Bacteria</taxon>
        <taxon>Pseudomonadati</taxon>
        <taxon>Bacteroidota</taxon>
        <taxon>Flavobacteriia</taxon>
        <taxon>Flavobacteriales</taxon>
        <taxon>Flavobacteriaceae</taxon>
        <taxon>Myroides</taxon>
    </lineage>
</organism>
<keyword evidence="1" id="KW-0472">Membrane</keyword>
<keyword evidence="3" id="KW-1185">Reference proteome</keyword>
<accession>A0A1G8F3C1</accession>
<keyword evidence="1" id="KW-1133">Transmembrane helix</keyword>
<name>A0A1G8F3C1_9FLAO</name>
<gene>
    <name evidence="2" type="ORF">SAMN05421818_11423</name>
</gene>
<proteinExistence type="predicted"/>
<keyword evidence="1" id="KW-0812">Transmembrane</keyword>
<dbReference type="EMBL" id="FNDQ01000014">
    <property type="protein sequence ID" value="SDH76614.1"/>
    <property type="molecule type" value="Genomic_DNA"/>
</dbReference>
<reference evidence="3" key="1">
    <citation type="submission" date="2016-10" db="EMBL/GenBank/DDBJ databases">
        <authorList>
            <person name="Varghese N."/>
            <person name="Submissions S."/>
        </authorList>
    </citation>
    <scope>NUCLEOTIDE SEQUENCE [LARGE SCALE GENOMIC DNA]</scope>
    <source>
        <strain evidence="3">DSM 23313</strain>
    </source>
</reference>
<dbReference type="AlphaFoldDB" id="A0A1G8F3C1"/>
<feature type="transmembrane region" description="Helical" evidence="1">
    <location>
        <begin position="42"/>
        <end position="62"/>
    </location>
</feature>
<dbReference type="STRING" id="702745.SAMN05421818_11423"/>
<protein>
    <submittedName>
        <fullName evidence="2">Uncharacterized protein</fullName>
    </submittedName>
</protein>
<dbReference type="Proteomes" id="UP000243588">
    <property type="component" value="Unassembled WGS sequence"/>
</dbReference>